<accession>A0A844GD08</accession>
<comment type="caution">
    <text evidence="3">The sequence shown here is derived from an EMBL/GenBank/DDBJ whole genome shotgun (WGS) entry which is preliminary data.</text>
</comment>
<dbReference type="Proteomes" id="UP000437824">
    <property type="component" value="Unassembled WGS sequence"/>
</dbReference>
<name>A0A844GD08_9FIRM</name>
<keyword evidence="2" id="KW-1133">Transmembrane helix</keyword>
<dbReference type="Gene3D" id="2.60.40.10">
    <property type="entry name" value="Immunoglobulins"/>
    <property type="match status" value="1"/>
</dbReference>
<feature type="region of interest" description="Disordered" evidence="1">
    <location>
        <begin position="436"/>
        <end position="477"/>
    </location>
</feature>
<protein>
    <recommendedName>
        <fullName evidence="5">LPXTG-motif cell wall anchor domain protein</fullName>
    </recommendedName>
</protein>
<evidence type="ECO:0000256" key="1">
    <source>
        <dbReference type="SAM" id="MobiDB-lite"/>
    </source>
</evidence>
<evidence type="ECO:0000256" key="2">
    <source>
        <dbReference type="SAM" id="Phobius"/>
    </source>
</evidence>
<sequence>MKKKFMKWKGFRILTAVCMALLLLLGVVPGVWASDTGSGGQLGSLSMTLAVTEDGAQVPLADVPLSLYQVGTMEIDTYVVHFQLASSLESTGIDLNNLKTAADAEAAAKTLVNKVGSAGVPVKTAVSDVNGNVSFTSLEMGVYLMVQTGNLESCRVSPMLISVPYSSDGSEAGLEYNVTAYPKAEKNNDSNTGTLKVTKKLYLLDDDWVDIYTPEATYYVRLYLDEAATIPYGDAKAIHIVGDTSGTVEYTDLPLGTYYVRETDAEGNPRPDGDSFLDETGTEVICSIDVNGETGSMVTFDNVNFDVQEAVVNNIYLDLPDNFYMERLLWIQKNVVKDGQQTTVDDTFYATVNEVQEDGSEVKVETLELKQNDKVSLVFQSTDIADKDKVFKYRVFESDKDGKAVDKATFGYKVSGEGNLTFDGEKELTVTITNTVTTTTPTPTPTPTQTPEITPGTTPGTTPGVTPGITPTTSRHSVKTGDNTNIIIWFVVLFVAAAAVGFVIARKKKK</sequence>
<reference evidence="3 4" key="1">
    <citation type="submission" date="2019-11" db="EMBL/GenBank/DDBJ databases">
        <title>Draft genome sequence of Blautia luti DSM 14534T, isolated from human stool.</title>
        <authorList>
            <person name="Ortiz R."/>
            <person name="Melis-Arcos F."/>
            <person name="Covarrubias P."/>
            <person name="Cardenas J.P."/>
            <person name="Perez-Donoso J."/>
            <person name="Almonacid D."/>
        </authorList>
    </citation>
    <scope>NUCLEOTIDE SEQUENCE [LARGE SCALE GENOMIC DNA]</scope>
    <source>
        <strain evidence="3 4">DSM 14534</strain>
    </source>
</reference>
<dbReference type="InterPro" id="IPR013783">
    <property type="entry name" value="Ig-like_fold"/>
</dbReference>
<keyword evidence="2" id="KW-0812">Transmembrane</keyword>
<keyword evidence="2" id="KW-0472">Membrane</keyword>
<proteinExistence type="predicted"/>
<gene>
    <name evidence="3" type="ORF">GKZ57_00630</name>
</gene>
<dbReference type="RefSeq" id="WP_154779479.1">
    <property type="nucleotide sequence ID" value="NZ_WMBC01000001.1"/>
</dbReference>
<evidence type="ECO:0008006" key="5">
    <source>
        <dbReference type="Google" id="ProtNLM"/>
    </source>
</evidence>
<dbReference type="AlphaFoldDB" id="A0A844GD08"/>
<organism evidence="3 4">
    <name type="scientific">Blautia luti DSM 14534 = JCM 17040</name>
    <dbReference type="NCBI Taxonomy" id="649762"/>
    <lineage>
        <taxon>Bacteria</taxon>
        <taxon>Bacillati</taxon>
        <taxon>Bacillota</taxon>
        <taxon>Clostridia</taxon>
        <taxon>Lachnospirales</taxon>
        <taxon>Lachnospiraceae</taxon>
        <taxon>Blautia</taxon>
    </lineage>
</organism>
<feature type="transmembrane region" description="Helical" evidence="2">
    <location>
        <begin position="486"/>
        <end position="505"/>
    </location>
</feature>
<evidence type="ECO:0000313" key="4">
    <source>
        <dbReference type="Proteomes" id="UP000437824"/>
    </source>
</evidence>
<evidence type="ECO:0000313" key="3">
    <source>
        <dbReference type="EMBL" id="MTD59813.1"/>
    </source>
</evidence>
<dbReference type="EMBL" id="WMBC01000001">
    <property type="protein sequence ID" value="MTD59813.1"/>
    <property type="molecule type" value="Genomic_DNA"/>
</dbReference>
<feature type="compositionally biased region" description="Low complexity" evidence="1">
    <location>
        <begin position="449"/>
        <end position="473"/>
    </location>
</feature>